<sequence>MAEITAALVKDLREKTGAGMMDCKKALTENNGDFEAATDWLRTKGLSQAGKKADRVAAEGVVAVALRKDGKGMTGAAIELNAETDFVGRNETFQGVARQAAQVALDVGDDVEAVRSAKTAGGEDVQALVTNLIATIGENMAVRRSAKLSVAEGSISAYVHNSVGPELGKLGVLVALEGAGDQAAMQELGRKIAMHVAATNPLSLSAEDLDPAAIERERAVLIEKAKEQGRPDNMIEKIVEGQISKFQREVVLLEQPFVMNPDQTVKALIAETGKALGADIKMTGFVRLALGEGVEKKENDFAAEVASMTGGN</sequence>
<dbReference type="PANTHER" id="PTHR11741:SF0">
    <property type="entry name" value="ELONGATION FACTOR TS, MITOCHONDRIAL"/>
    <property type="match status" value="1"/>
</dbReference>
<dbReference type="EMBL" id="CP024201">
    <property type="protein sequence ID" value="ATQ42835.1"/>
    <property type="molecule type" value="Genomic_DNA"/>
</dbReference>
<keyword evidence="4 6" id="KW-0251">Elongation factor</keyword>
<comment type="subcellular location">
    <subcellularLocation>
        <location evidence="6">Cytoplasm</location>
    </subcellularLocation>
</comment>
<protein>
    <recommendedName>
        <fullName evidence="2 6">Elongation factor Ts</fullName>
        <shortName evidence="6">EF-Ts</shortName>
    </recommendedName>
</protein>
<evidence type="ECO:0000313" key="9">
    <source>
        <dbReference type="Proteomes" id="UP000228945"/>
    </source>
</evidence>
<dbReference type="HAMAP" id="MF_00050">
    <property type="entry name" value="EF_Ts"/>
    <property type="match status" value="1"/>
</dbReference>
<dbReference type="InterPro" id="IPR014039">
    <property type="entry name" value="Transl_elong_EFTs/EF1B_dimer"/>
</dbReference>
<dbReference type="InterPro" id="IPR009060">
    <property type="entry name" value="UBA-like_sf"/>
</dbReference>
<dbReference type="KEGG" id="cmb:CSW64_10650"/>
<dbReference type="GO" id="GO:0003746">
    <property type="term" value="F:translation elongation factor activity"/>
    <property type="evidence" value="ECO:0007669"/>
    <property type="project" value="UniProtKB-UniRule"/>
</dbReference>
<evidence type="ECO:0000256" key="1">
    <source>
        <dbReference type="ARBA" id="ARBA00005532"/>
    </source>
</evidence>
<keyword evidence="3 6" id="KW-0963">Cytoplasm</keyword>
<feature type="domain" description="Translation elongation factor EFTs/EF1B dimerisation" evidence="7">
    <location>
        <begin position="76"/>
        <end position="292"/>
    </location>
</feature>
<dbReference type="Gene3D" id="1.10.286.20">
    <property type="match status" value="1"/>
</dbReference>
<evidence type="ECO:0000256" key="3">
    <source>
        <dbReference type="ARBA" id="ARBA00022490"/>
    </source>
</evidence>
<evidence type="ECO:0000256" key="4">
    <source>
        <dbReference type="ARBA" id="ARBA00022768"/>
    </source>
</evidence>
<evidence type="ECO:0000313" key="8">
    <source>
        <dbReference type="EMBL" id="ATQ42835.1"/>
    </source>
</evidence>
<dbReference type="NCBIfam" id="TIGR00116">
    <property type="entry name" value="tsf"/>
    <property type="match status" value="1"/>
</dbReference>
<evidence type="ECO:0000256" key="6">
    <source>
        <dbReference type="HAMAP-Rule" id="MF_00050"/>
    </source>
</evidence>
<dbReference type="RefSeq" id="WP_099622088.1">
    <property type="nucleotide sequence ID" value="NZ_CP024201.1"/>
</dbReference>
<dbReference type="Pfam" id="PF00889">
    <property type="entry name" value="EF_TS"/>
    <property type="match status" value="1"/>
</dbReference>
<comment type="function">
    <text evidence="6">Associates with the EF-Tu.GDP complex and induces the exchange of GDP to GTP. It remains bound to the aminoacyl-tRNA.EF-Tu.GTP complex up to the GTP hydrolysis stage on the ribosome.</text>
</comment>
<dbReference type="InterPro" id="IPR018101">
    <property type="entry name" value="Transl_elong_Ts_CS"/>
</dbReference>
<reference evidence="8 9" key="1">
    <citation type="submission" date="2017-10" db="EMBL/GenBank/DDBJ databases">
        <title>Genome sequence of Caulobacter mirabilis FWC38.</title>
        <authorList>
            <person name="Fiebig A."/>
            <person name="Crosson S."/>
        </authorList>
    </citation>
    <scope>NUCLEOTIDE SEQUENCE [LARGE SCALE GENOMIC DNA]</scope>
    <source>
        <strain evidence="8 9">FWC 38</strain>
    </source>
</reference>
<dbReference type="InterPro" id="IPR036402">
    <property type="entry name" value="EF-Ts_dimer_sf"/>
</dbReference>
<dbReference type="PANTHER" id="PTHR11741">
    <property type="entry name" value="ELONGATION FACTOR TS"/>
    <property type="match status" value="1"/>
</dbReference>
<gene>
    <name evidence="6" type="primary">tsf</name>
    <name evidence="8" type="ORF">CSW64_10650</name>
</gene>
<dbReference type="OrthoDB" id="9808348at2"/>
<evidence type="ECO:0000256" key="5">
    <source>
        <dbReference type="ARBA" id="ARBA00022917"/>
    </source>
</evidence>
<dbReference type="Gene3D" id="1.10.8.10">
    <property type="entry name" value="DNA helicase RuvA subunit, C-terminal domain"/>
    <property type="match status" value="1"/>
</dbReference>
<keyword evidence="5 6" id="KW-0648">Protein biosynthesis</keyword>
<name>A0A2D2AXX0_9CAUL</name>
<dbReference type="GO" id="GO:0005737">
    <property type="term" value="C:cytoplasm"/>
    <property type="evidence" value="ECO:0007669"/>
    <property type="project" value="UniProtKB-SubCell"/>
</dbReference>
<proteinExistence type="inferred from homology"/>
<dbReference type="SUPFAM" id="SSF46934">
    <property type="entry name" value="UBA-like"/>
    <property type="match status" value="1"/>
</dbReference>
<evidence type="ECO:0000259" key="7">
    <source>
        <dbReference type="Pfam" id="PF00889"/>
    </source>
</evidence>
<organism evidence="8 9">
    <name type="scientific">Caulobacter mirabilis</name>
    <dbReference type="NCBI Taxonomy" id="69666"/>
    <lineage>
        <taxon>Bacteria</taxon>
        <taxon>Pseudomonadati</taxon>
        <taxon>Pseudomonadota</taxon>
        <taxon>Alphaproteobacteria</taxon>
        <taxon>Caulobacterales</taxon>
        <taxon>Caulobacteraceae</taxon>
        <taxon>Caulobacter</taxon>
    </lineage>
</organism>
<dbReference type="Gene3D" id="3.30.479.20">
    <property type="entry name" value="Elongation factor Ts, dimerisation domain"/>
    <property type="match status" value="2"/>
</dbReference>
<comment type="similarity">
    <text evidence="1 6">Belongs to the EF-Ts family.</text>
</comment>
<dbReference type="PROSITE" id="PS01126">
    <property type="entry name" value="EF_TS_1"/>
    <property type="match status" value="1"/>
</dbReference>
<accession>A0A2D2AXX0</accession>
<feature type="region of interest" description="Involved in Mg(2+) ion dislocation from EF-Tu" evidence="6">
    <location>
        <begin position="84"/>
        <end position="87"/>
    </location>
</feature>
<dbReference type="InterPro" id="IPR001816">
    <property type="entry name" value="Transl_elong_EFTs/EF1B"/>
</dbReference>
<dbReference type="Proteomes" id="UP000228945">
    <property type="component" value="Chromosome"/>
</dbReference>
<evidence type="ECO:0000256" key="2">
    <source>
        <dbReference type="ARBA" id="ARBA00016956"/>
    </source>
</evidence>
<dbReference type="AlphaFoldDB" id="A0A2D2AXX0"/>
<dbReference type="SUPFAM" id="SSF54713">
    <property type="entry name" value="Elongation factor Ts (EF-Ts), dimerisation domain"/>
    <property type="match status" value="2"/>
</dbReference>
<dbReference type="CDD" id="cd14275">
    <property type="entry name" value="UBA_EF-Ts"/>
    <property type="match status" value="1"/>
</dbReference>
<dbReference type="FunFam" id="1.10.8.10:FF:000001">
    <property type="entry name" value="Elongation factor Ts"/>
    <property type="match status" value="1"/>
</dbReference>
<keyword evidence="9" id="KW-1185">Reference proteome</keyword>